<name>A0ABV5F3N1_9FLAO</name>
<dbReference type="InterPro" id="IPR011662">
    <property type="entry name" value="Secretin/TonB_short_N"/>
</dbReference>
<dbReference type="PROSITE" id="PS52016">
    <property type="entry name" value="TONB_DEPENDENT_REC_3"/>
    <property type="match status" value="1"/>
</dbReference>
<dbReference type="SMART" id="SM00965">
    <property type="entry name" value="STN"/>
    <property type="match status" value="1"/>
</dbReference>
<reference evidence="15 16" key="1">
    <citation type="submission" date="2024-09" db="EMBL/GenBank/DDBJ databases">
        <authorList>
            <person name="Sun Q."/>
            <person name="Mori K."/>
        </authorList>
    </citation>
    <scope>NUCLEOTIDE SEQUENCE [LARGE SCALE GENOMIC DNA]</scope>
    <source>
        <strain evidence="15 16">CECT 8286</strain>
    </source>
</reference>
<evidence type="ECO:0000259" key="14">
    <source>
        <dbReference type="SMART" id="SM00965"/>
    </source>
</evidence>
<comment type="caution">
    <text evidence="15">The sequence shown here is derived from an EMBL/GenBank/DDBJ whole genome shotgun (WGS) entry which is preliminary data.</text>
</comment>
<comment type="subcellular location">
    <subcellularLocation>
        <location evidence="1 12">Cell outer membrane</location>
        <topology evidence="1 12">Multi-pass membrane protein</topology>
    </subcellularLocation>
</comment>
<evidence type="ECO:0000313" key="15">
    <source>
        <dbReference type="EMBL" id="MFB9054029.1"/>
    </source>
</evidence>
<dbReference type="SUPFAM" id="SSF49464">
    <property type="entry name" value="Carboxypeptidase regulatory domain-like"/>
    <property type="match status" value="1"/>
</dbReference>
<keyword evidence="9 12" id="KW-0472">Membrane</keyword>
<dbReference type="Proteomes" id="UP001589605">
    <property type="component" value="Unassembled WGS sequence"/>
</dbReference>
<gene>
    <name evidence="15" type="ORF">ACFFVB_13155</name>
</gene>
<dbReference type="InterPro" id="IPR039426">
    <property type="entry name" value="TonB-dep_rcpt-like"/>
</dbReference>
<protein>
    <submittedName>
        <fullName evidence="15">TonB-dependent receptor</fullName>
    </submittedName>
</protein>
<dbReference type="SUPFAM" id="SSF56935">
    <property type="entry name" value="Porins"/>
    <property type="match status" value="1"/>
</dbReference>
<evidence type="ECO:0000256" key="12">
    <source>
        <dbReference type="PROSITE-ProRule" id="PRU01360"/>
    </source>
</evidence>
<evidence type="ECO:0000256" key="5">
    <source>
        <dbReference type="ARBA" id="ARBA00022692"/>
    </source>
</evidence>
<dbReference type="Gene3D" id="2.40.170.20">
    <property type="entry name" value="TonB-dependent receptor, beta-barrel domain"/>
    <property type="match status" value="1"/>
</dbReference>
<keyword evidence="8 13" id="KW-0798">TonB box</keyword>
<accession>A0ABV5F3N1</accession>
<keyword evidence="3 12" id="KW-1134">Transmembrane beta strand</keyword>
<dbReference type="RefSeq" id="WP_382383423.1">
    <property type="nucleotide sequence ID" value="NZ_JBHMEZ010000012.1"/>
</dbReference>
<keyword evidence="4" id="KW-0410">Iron transport</keyword>
<dbReference type="NCBIfam" id="TIGR04057">
    <property type="entry name" value="SusC_RagA_signa"/>
    <property type="match status" value="1"/>
</dbReference>
<comment type="similarity">
    <text evidence="12 13">Belongs to the TonB-dependent receptor family.</text>
</comment>
<evidence type="ECO:0000256" key="9">
    <source>
        <dbReference type="ARBA" id="ARBA00023136"/>
    </source>
</evidence>
<evidence type="ECO:0000256" key="4">
    <source>
        <dbReference type="ARBA" id="ARBA00022496"/>
    </source>
</evidence>
<dbReference type="PANTHER" id="PTHR30069">
    <property type="entry name" value="TONB-DEPENDENT OUTER MEMBRANE RECEPTOR"/>
    <property type="match status" value="1"/>
</dbReference>
<organism evidence="15 16">
    <name type="scientific">Formosa undariae</name>
    <dbReference type="NCBI Taxonomy" id="1325436"/>
    <lineage>
        <taxon>Bacteria</taxon>
        <taxon>Pseudomonadati</taxon>
        <taxon>Bacteroidota</taxon>
        <taxon>Flavobacteriia</taxon>
        <taxon>Flavobacteriales</taxon>
        <taxon>Flavobacteriaceae</taxon>
        <taxon>Formosa</taxon>
    </lineage>
</organism>
<evidence type="ECO:0000256" key="2">
    <source>
        <dbReference type="ARBA" id="ARBA00022448"/>
    </source>
</evidence>
<evidence type="ECO:0000256" key="3">
    <source>
        <dbReference type="ARBA" id="ARBA00022452"/>
    </source>
</evidence>
<keyword evidence="7" id="KW-0408">Iron</keyword>
<dbReference type="Pfam" id="PF07715">
    <property type="entry name" value="Plug"/>
    <property type="match status" value="1"/>
</dbReference>
<dbReference type="Pfam" id="PF00593">
    <property type="entry name" value="TonB_dep_Rec_b-barrel"/>
    <property type="match status" value="1"/>
</dbReference>
<evidence type="ECO:0000256" key="8">
    <source>
        <dbReference type="ARBA" id="ARBA00023077"/>
    </source>
</evidence>
<dbReference type="Gene3D" id="2.170.130.10">
    <property type="entry name" value="TonB-dependent receptor, plug domain"/>
    <property type="match status" value="1"/>
</dbReference>
<dbReference type="InterPro" id="IPR037066">
    <property type="entry name" value="Plug_dom_sf"/>
</dbReference>
<keyword evidence="16" id="KW-1185">Reference proteome</keyword>
<dbReference type="Pfam" id="PF07660">
    <property type="entry name" value="STN"/>
    <property type="match status" value="1"/>
</dbReference>
<dbReference type="Pfam" id="PF13715">
    <property type="entry name" value="CarbopepD_reg_2"/>
    <property type="match status" value="1"/>
</dbReference>
<keyword evidence="10 15" id="KW-0675">Receptor</keyword>
<dbReference type="NCBIfam" id="TIGR04056">
    <property type="entry name" value="OMP_RagA_SusC"/>
    <property type="match status" value="1"/>
</dbReference>
<evidence type="ECO:0000256" key="7">
    <source>
        <dbReference type="ARBA" id="ARBA00023004"/>
    </source>
</evidence>
<keyword evidence="2 12" id="KW-0813">Transport</keyword>
<evidence type="ECO:0000256" key="13">
    <source>
        <dbReference type="RuleBase" id="RU003357"/>
    </source>
</evidence>
<dbReference type="InterPro" id="IPR012910">
    <property type="entry name" value="Plug_dom"/>
</dbReference>
<evidence type="ECO:0000256" key="6">
    <source>
        <dbReference type="ARBA" id="ARBA00022729"/>
    </source>
</evidence>
<keyword evidence="5 12" id="KW-0812">Transmembrane</keyword>
<dbReference type="InterPro" id="IPR000531">
    <property type="entry name" value="Beta-barrel_TonB"/>
</dbReference>
<evidence type="ECO:0000256" key="10">
    <source>
        <dbReference type="ARBA" id="ARBA00023170"/>
    </source>
</evidence>
<dbReference type="InterPro" id="IPR036942">
    <property type="entry name" value="Beta-barrel_TonB_sf"/>
</dbReference>
<dbReference type="InterPro" id="IPR008969">
    <property type="entry name" value="CarboxyPept-like_regulatory"/>
</dbReference>
<dbReference type="PANTHER" id="PTHR30069:SF29">
    <property type="entry name" value="HEMOGLOBIN AND HEMOGLOBIN-HAPTOGLOBIN-BINDING PROTEIN 1-RELATED"/>
    <property type="match status" value="1"/>
</dbReference>
<dbReference type="InterPro" id="IPR023996">
    <property type="entry name" value="TonB-dep_OMP_SusC/RagA"/>
</dbReference>
<dbReference type="InterPro" id="IPR023997">
    <property type="entry name" value="TonB-dep_OMP_SusC/RagA_CS"/>
</dbReference>
<dbReference type="EMBL" id="JBHMEZ010000012">
    <property type="protein sequence ID" value="MFB9054029.1"/>
    <property type="molecule type" value="Genomic_DNA"/>
</dbReference>
<keyword evidence="6" id="KW-0732">Signal</keyword>
<dbReference type="Gene3D" id="2.60.40.1120">
    <property type="entry name" value="Carboxypeptidase-like, regulatory domain"/>
    <property type="match status" value="1"/>
</dbReference>
<keyword evidence="4" id="KW-0406">Ion transport</keyword>
<evidence type="ECO:0000313" key="16">
    <source>
        <dbReference type="Proteomes" id="UP001589605"/>
    </source>
</evidence>
<feature type="domain" description="Secretin/TonB short N-terminal" evidence="14">
    <location>
        <begin position="60"/>
        <end position="111"/>
    </location>
</feature>
<keyword evidence="11 12" id="KW-0998">Cell outer membrane</keyword>
<sequence>MKKKTTIGFKILMRIFLLFISLSLSTVYGNTAIGQSKINIDVNSVSIADLFKEIQSSSDYIFFYKDDVLSINKKISLKLKDVNIEDVLDKAFSNTDLSYKINDRQVVIKKQSNLQKTGALGSNQVMQNHVISGSIVDKSGMPLPGASVLEKNTGNGVTSDFDGNFKITVKNTDAVLVVSFLGYIKQEITVRDTTIQVVLQESTENLDEVLVVAYGEQSQKSFTGSAVGLDLAKVEEMPTSSFQENLQGNVSGVQMSSASGQPGYSQDILIRGVGSINADSNPLYVVDGIPVVSGDISTLATSSNTIAGINSKDIETITVLKDASATSIYGSRGANGVILITTKKGKSGKTKFDFSTQYGVSEMIFSDRNKLLTTPESLELLIESRVNNGESFEDAEKYIYDNVDENVNTDWKDVITRTGQYKQYGFSASGGSDKTVFYSSVGIYEQESVIIGVDYKKLNAKLNVNHQANDKLSMSFGVSASNQILHTISDAGSAYNPVRAMYREVPWQPVYNEDGSYNTDILLTYNPVGLVEENERESKLYGILGNVGLNYDFTENLSFETKANIDFNLADEFQYDNPYFGAGRNDGGRGRSSNNIVLNWNVTNLLKYKLDLNEDNTFNFLLGQEAQKITSNSVYAYASNYGAEGLTTLDNASVYQDASSTETASSLSSLFFNISYSFKDKYYLNVTARRDGSSRFGSDVRYANFGSVGAGWNIDQEAFMEDASFISKLRLRSSYGVNGNQEIGDFASRGLYSTGDDYNGEPGYSYSQQSNPALTWEKNKPFNVGLDFGLFHRLTGTVEYYTRKTSNLLFEVPISSTNGLTSYLDNVGEMKNSGVELSLSARIIDNPNGFSWKSDFNITTNTNEITKLTNDESIVGDNYIREVGSDFYTFYMPGYAGVDSANGNALWYTDGTETATTSSYSEAESYEQGSALPNFYAGFTNSFSYKNFSLSVMLFLNEGNKVYDTWGRYVASDGSAQLNDRGNLTRKIYENRWQEPGDITDVPKVVWGNTQSGLSNQHSTRFLYDGTYVRLRDITLAYQFPSELVKKLKVSNVRFYVKGTNTLTWVKDKGLEIDPEVGIDGTANLRIPISKQFLMGLDFSF</sequence>
<evidence type="ECO:0000256" key="11">
    <source>
        <dbReference type="ARBA" id="ARBA00023237"/>
    </source>
</evidence>
<evidence type="ECO:0000256" key="1">
    <source>
        <dbReference type="ARBA" id="ARBA00004571"/>
    </source>
</evidence>
<proteinExistence type="inferred from homology"/>